<dbReference type="PANTHER" id="PTHR16058:SF4">
    <property type="entry name" value="DOUBLE ZINC RIBBON AND ANKYRIN REPEAT-CONTAINING PROTEIN 1"/>
    <property type="match status" value="1"/>
</dbReference>
<evidence type="ECO:0000313" key="13">
    <source>
        <dbReference type="Proteomes" id="UP000018468"/>
    </source>
</evidence>
<dbReference type="PROSITE" id="PS50297">
    <property type="entry name" value="ANK_REP_REGION"/>
    <property type="match status" value="1"/>
</dbReference>
<evidence type="ECO:0000256" key="9">
    <source>
        <dbReference type="PROSITE-ProRule" id="PRU00023"/>
    </source>
</evidence>
<dbReference type="Ensembl" id="ENSLOCT00000019357.1">
    <property type="protein sequence ID" value="ENSLOCP00000019325.1"/>
    <property type="gene ID" value="ENSLOCG00000015699.1"/>
</dbReference>
<dbReference type="HOGENOM" id="CLU_024089_0_0_1"/>
<keyword evidence="5" id="KW-0862">Zinc</keyword>
<reference evidence="12" key="2">
    <citation type="submission" date="2025-08" db="UniProtKB">
        <authorList>
            <consortium name="Ensembl"/>
        </authorList>
    </citation>
    <scope>IDENTIFICATION</scope>
</reference>
<dbReference type="InterPro" id="IPR026876">
    <property type="entry name" value="Fn3_assoc_repeat"/>
</dbReference>
<dbReference type="InterPro" id="IPR036770">
    <property type="entry name" value="Ankyrin_rpt-contain_sf"/>
</dbReference>
<dbReference type="Pfam" id="PF13287">
    <property type="entry name" value="Fn3_assoc"/>
    <property type="match status" value="1"/>
</dbReference>
<feature type="compositionally biased region" description="Low complexity" evidence="10">
    <location>
        <begin position="591"/>
        <end position="602"/>
    </location>
</feature>
<dbReference type="Bgee" id="ENSLOCG00000015699">
    <property type="expression patterns" value="Expressed in testis and 5 other cell types or tissues"/>
</dbReference>
<evidence type="ECO:0000256" key="4">
    <source>
        <dbReference type="ARBA" id="ARBA00022771"/>
    </source>
</evidence>
<dbReference type="GO" id="GO:0005929">
    <property type="term" value="C:cilium"/>
    <property type="evidence" value="ECO:0007669"/>
    <property type="project" value="UniProtKB-SubCell"/>
</dbReference>
<keyword evidence="2" id="KW-0479">Metal-binding</keyword>
<evidence type="ECO:0000259" key="11">
    <source>
        <dbReference type="Pfam" id="PF12773"/>
    </source>
</evidence>
<dbReference type="eggNOG" id="ENOG502QTJR">
    <property type="taxonomic scope" value="Eukaryota"/>
</dbReference>
<evidence type="ECO:0000256" key="10">
    <source>
        <dbReference type="SAM" id="MobiDB-lite"/>
    </source>
</evidence>
<dbReference type="FunCoup" id="W5NFB6">
    <property type="interactions" value="472"/>
</dbReference>
<dbReference type="EMBL" id="AHAT01037501">
    <property type="status" value="NOT_ANNOTATED_CDS"/>
    <property type="molecule type" value="Genomic_DNA"/>
</dbReference>
<proteinExistence type="predicted"/>
<sequence length="779" mass="84425">MTAGSIVAPQIIPIRIPLPGKAKHQIDTNTPVEIKSDTPDVSIFFTLDGSKPEVLKKPGFGESSTLRYRGPVALPEGKVTVKALAVSRDGRESAVVTKFFLVEYLPPPDDPALLEDDKDNFLEEYTQESLEGSAFFPGGRRAAGSAWEETAQKLQAVKIQGRLSHKPPKGPHYLTTRLGPLWPGSEPVSALSSHRLQVQQAPSGTADNPRKSLTSTQMSRIQRETDFLRCAQCLSPRPSDPFARFCLQCGAPVPPVPGQRLPPPEGGQMVMCVHCKTMVPLNTSTCVICEAPLAPQLQAQAGIRLQDKLICQVCGTGNPVHISHCVTCETKLPESLNAVFGGQSATPVPISDGKMLSCSKCGRVNTSDARFCDWCGAKPAQPVSYVTCSRCGASSHPYANFCGSCGVYLEAPPRPDSRASMSWSALDPDQIRSMQAQDATWQPLSLSLPQPWAEQTQRVDRQTQTVGLFYPSSTELQKKEQQVAQQLEKQEQMRDRKPLLTAVSPGRGYWRKQLDHICAHLRSYTQNNTEFRALIGEPRMGKMISAVIQEDNYEVSLRINFVLAGDKHGLTGNPFRPSGNNLLSSVTEGRSSLSGSQASLGSENNVLFAAVPKKSKKKKRKPLETQDSVPSRDRQLLQELGPQGRGRISVVQQLLDEGADPNHLNSDGRPALTVAVLGGHHEAIPVLVHKGADIDQQSGPVNNTALHEVAALGNQGLQCAETLLGCNASIRKKNDKGLTVYDLAVKSGCNPLISLFAAKMGQGLVDKLSKPRTVSLDAF</sequence>
<dbReference type="PANTHER" id="PTHR16058">
    <property type="entry name" value="DOUBLE ZINC RIBBON AND ANKYRIN REPEAT-CONTAINING PROTEIN 1"/>
    <property type="match status" value="1"/>
</dbReference>
<feature type="region of interest" description="Disordered" evidence="10">
    <location>
        <begin position="199"/>
        <end position="218"/>
    </location>
</feature>
<keyword evidence="4" id="KW-0863">Zinc-finger</keyword>
<evidence type="ECO:0000256" key="1">
    <source>
        <dbReference type="ARBA" id="ARBA00004138"/>
    </source>
</evidence>
<dbReference type="Pfam" id="PF12796">
    <property type="entry name" value="Ank_2"/>
    <property type="match status" value="1"/>
</dbReference>
<feature type="repeat" description="ANK" evidence="9">
    <location>
        <begin position="667"/>
        <end position="699"/>
    </location>
</feature>
<evidence type="ECO:0000256" key="8">
    <source>
        <dbReference type="ARBA" id="ARBA00039856"/>
    </source>
</evidence>
<keyword evidence="6 9" id="KW-0040">ANK repeat</keyword>
<reference evidence="12" key="3">
    <citation type="submission" date="2025-09" db="UniProtKB">
        <authorList>
            <consortium name="Ensembl"/>
        </authorList>
    </citation>
    <scope>IDENTIFICATION</scope>
</reference>
<keyword evidence="7" id="KW-0966">Cell projection</keyword>
<protein>
    <recommendedName>
        <fullName evidence="8">Double zinc ribbon and ankyrin repeat-containing protein 1</fullName>
    </recommendedName>
</protein>
<organism evidence="12 13">
    <name type="scientific">Lepisosteus oculatus</name>
    <name type="common">Spotted gar</name>
    <dbReference type="NCBI Taxonomy" id="7918"/>
    <lineage>
        <taxon>Eukaryota</taxon>
        <taxon>Metazoa</taxon>
        <taxon>Chordata</taxon>
        <taxon>Craniata</taxon>
        <taxon>Vertebrata</taxon>
        <taxon>Euteleostomi</taxon>
        <taxon>Actinopterygii</taxon>
        <taxon>Neopterygii</taxon>
        <taxon>Holostei</taxon>
        <taxon>Semionotiformes</taxon>
        <taxon>Lepisosteidae</taxon>
        <taxon>Lepisosteus</taxon>
    </lineage>
</organism>
<dbReference type="InterPro" id="IPR002110">
    <property type="entry name" value="Ankyrin_rpt"/>
</dbReference>
<feature type="domain" description="DZANK-type" evidence="11">
    <location>
        <begin position="230"/>
        <end position="289"/>
    </location>
</feature>
<dbReference type="SMART" id="SM00248">
    <property type="entry name" value="ANK"/>
    <property type="match status" value="3"/>
</dbReference>
<evidence type="ECO:0000313" key="12">
    <source>
        <dbReference type="Ensembl" id="ENSLOCP00000019325.1"/>
    </source>
</evidence>
<evidence type="ECO:0000256" key="2">
    <source>
        <dbReference type="ARBA" id="ARBA00022723"/>
    </source>
</evidence>
<name>W5NFB6_LEPOC</name>
<dbReference type="PROSITE" id="PS50088">
    <property type="entry name" value="ANK_REPEAT"/>
    <property type="match status" value="1"/>
</dbReference>
<evidence type="ECO:0000256" key="7">
    <source>
        <dbReference type="ARBA" id="ARBA00023273"/>
    </source>
</evidence>
<feature type="domain" description="DZANK-type" evidence="11">
    <location>
        <begin position="358"/>
        <end position="406"/>
    </location>
</feature>
<dbReference type="Pfam" id="PF12773">
    <property type="entry name" value="DZR"/>
    <property type="match status" value="2"/>
</dbReference>
<dbReference type="GO" id="GO:0008270">
    <property type="term" value="F:zinc ion binding"/>
    <property type="evidence" value="ECO:0007669"/>
    <property type="project" value="UniProtKB-KW"/>
</dbReference>
<keyword evidence="13" id="KW-1185">Reference proteome</keyword>
<dbReference type="OMA" id="GFAHIRS"/>
<dbReference type="InterPro" id="IPR025874">
    <property type="entry name" value="DZR"/>
</dbReference>
<dbReference type="Proteomes" id="UP000018468">
    <property type="component" value="Linkage group LG16"/>
</dbReference>
<dbReference type="GO" id="GO:0042462">
    <property type="term" value="P:eye photoreceptor cell development"/>
    <property type="evidence" value="ECO:0000318"/>
    <property type="project" value="GO_Central"/>
</dbReference>
<keyword evidence="3" id="KW-0677">Repeat</keyword>
<dbReference type="InterPro" id="IPR052481">
    <property type="entry name" value="DZAN1"/>
</dbReference>
<feature type="compositionally biased region" description="Polar residues" evidence="10">
    <location>
        <begin position="578"/>
        <end position="590"/>
    </location>
</feature>
<dbReference type="Gene3D" id="1.25.40.20">
    <property type="entry name" value="Ankyrin repeat-containing domain"/>
    <property type="match status" value="1"/>
</dbReference>
<feature type="region of interest" description="Disordered" evidence="10">
    <location>
        <begin position="571"/>
        <end position="641"/>
    </location>
</feature>
<evidence type="ECO:0000256" key="3">
    <source>
        <dbReference type="ARBA" id="ARBA00022737"/>
    </source>
</evidence>
<comment type="subcellular location">
    <subcellularLocation>
        <location evidence="1">Cell projection</location>
        <location evidence="1">Cilium</location>
    </subcellularLocation>
</comment>
<reference evidence="13" key="1">
    <citation type="submission" date="2011-12" db="EMBL/GenBank/DDBJ databases">
        <title>The Draft Genome of Lepisosteus oculatus.</title>
        <authorList>
            <consortium name="The Broad Institute Genome Assembly &amp; Analysis Group"/>
            <consortium name="Computational R&amp;D Group"/>
            <consortium name="and Sequencing Platform"/>
            <person name="Di Palma F."/>
            <person name="Alfoldi J."/>
            <person name="Johnson J."/>
            <person name="Berlin A."/>
            <person name="Gnerre S."/>
            <person name="Jaffe D."/>
            <person name="MacCallum I."/>
            <person name="Young S."/>
            <person name="Walker B.J."/>
            <person name="Lander E.S."/>
            <person name="Lindblad-Toh K."/>
        </authorList>
    </citation>
    <scope>NUCLEOTIDE SEQUENCE [LARGE SCALE GENOMIC DNA]</scope>
</reference>
<accession>W5NFB6</accession>
<dbReference type="SUPFAM" id="SSF48403">
    <property type="entry name" value="Ankyrin repeat"/>
    <property type="match status" value="1"/>
</dbReference>
<dbReference type="AlphaFoldDB" id="W5NFB6"/>
<dbReference type="InParanoid" id="W5NFB6"/>
<evidence type="ECO:0000256" key="6">
    <source>
        <dbReference type="ARBA" id="ARBA00023043"/>
    </source>
</evidence>
<dbReference type="GeneTree" id="ENSGT00390000000549"/>
<evidence type="ECO:0000256" key="5">
    <source>
        <dbReference type="ARBA" id="ARBA00022833"/>
    </source>
</evidence>